<evidence type="ECO:0000256" key="2">
    <source>
        <dbReference type="ARBA" id="ARBA00023157"/>
    </source>
</evidence>
<dbReference type="Proteomes" id="UP001195483">
    <property type="component" value="Unassembled WGS sequence"/>
</dbReference>
<name>A0AAE0T323_9BIVA</name>
<reference evidence="7" key="1">
    <citation type="journal article" date="2021" name="Genome Biol. Evol.">
        <title>A High-Quality Reference Genome for a Parasitic Bivalve with Doubly Uniparental Inheritance (Bivalvia: Unionida).</title>
        <authorList>
            <person name="Smith C.H."/>
        </authorList>
    </citation>
    <scope>NUCLEOTIDE SEQUENCE</scope>
    <source>
        <strain evidence="7">CHS0354</strain>
    </source>
</reference>
<dbReference type="InterPro" id="IPR000859">
    <property type="entry name" value="CUB_dom"/>
</dbReference>
<comment type="caution">
    <text evidence="7">The sequence shown here is derived from an EMBL/GenBank/DDBJ whole genome shotgun (WGS) entry which is preliminary data.</text>
</comment>
<dbReference type="AlphaFoldDB" id="A0AAE0T323"/>
<reference evidence="7" key="3">
    <citation type="submission" date="2023-05" db="EMBL/GenBank/DDBJ databases">
        <authorList>
            <person name="Smith C.H."/>
        </authorList>
    </citation>
    <scope>NUCLEOTIDE SEQUENCE</scope>
    <source>
        <strain evidence="7">CHS0354</strain>
        <tissue evidence="7">Mantle</tissue>
    </source>
</reference>
<evidence type="ECO:0000313" key="7">
    <source>
        <dbReference type="EMBL" id="KAK3602887.1"/>
    </source>
</evidence>
<accession>A0AAE0T323</accession>
<keyword evidence="2" id="KW-1015">Disulfide bond</keyword>
<keyword evidence="1" id="KW-0677">Repeat</keyword>
<dbReference type="PROSITE" id="PS01180">
    <property type="entry name" value="CUB"/>
    <property type="match status" value="2"/>
</dbReference>
<evidence type="ECO:0000256" key="4">
    <source>
        <dbReference type="SAM" id="MobiDB-lite"/>
    </source>
</evidence>
<dbReference type="Pfam" id="PF00431">
    <property type="entry name" value="CUB"/>
    <property type="match status" value="1"/>
</dbReference>
<feature type="domain" description="CUB" evidence="6">
    <location>
        <begin position="131"/>
        <end position="244"/>
    </location>
</feature>
<keyword evidence="8" id="KW-1185">Reference proteome</keyword>
<comment type="caution">
    <text evidence="3">Lacks conserved residue(s) required for the propagation of feature annotation.</text>
</comment>
<proteinExistence type="predicted"/>
<dbReference type="InterPro" id="IPR035914">
    <property type="entry name" value="Sperma_CUB_dom_sf"/>
</dbReference>
<protein>
    <recommendedName>
        <fullName evidence="6">CUB domain-containing protein</fullName>
    </recommendedName>
</protein>
<feature type="compositionally biased region" description="Basic and acidic residues" evidence="4">
    <location>
        <begin position="48"/>
        <end position="70"/>
    </location>
</feature>
<dbReference type="EMBL" id="JAEAOA010001148">
    <property type="protein sequence ID" value="KAK3602887.1"/>
    <property type="molecule type" value="Genomic_DNA"/>
</dbReference>
<evidence type="ECO:0000256" key="5">
    <source>
        <dbReference type="SAM" id="Phobius"/>
    </source>
</evidence>
<gene>
    <name evidence="7" type="ORF">CHS0354_018749</name>
</gene>
<sequence length="435" mass="48085">MTFVLFPGILPLRPVGLTAVQGFIGLTVLFVIFQTTIDVRNKRTWIDDTINKGTGDTRNKTTDDKRKNESCGEPPSSLGTLVLYKHQNGSAFYVCPDRSVYNTVAWPCPIIYCQANGSFSKPDFPTDNTVCFSVAEKRTLFNESGEITSPNYPNNYVPASSNKTISWSIMTPGSNFTFRIEDFDVDSTSVLTIFCENLTRSFTNEHQATVIGQMVNCSTPCATVSFLVNSGPGGRGFKVSFQPTGDIINKTTDDKRKNESCGEPPSSLGTLLLYKHQNGSAFYDCPDPMVYNTFAWPCPIIHCQANGTFSKPDFPTNDSVCFPVADKRRLFNESGEFTSPNYPNNYVPASSSKTTSWSIMTPGSNFTFRIEDLDVDSTTVLTIFCEKLLKSFRKEDQATVIGNKVNCNTPCAIVSFLVRSDSGGKGFKISFRPQE</sequence>
<evidence type="ECO:0000259" key="6">
    <source>
        <dbReference type="PROSITE" id="PS01180"/>
    </source>
</evidence>
<dbReference type="Gene3D" id="2.60.120.290">
    <property type="entry name" value="Spermadhesin, CUB domain"/>
    <property type="match status" value="2"/>
</dbReference>
<organism evidence="7 8">
    <name type="scientific">Potamilus streckersoni</name>
    <dbReference type="NCBI Taxonomy" id="2493646"/>
    <lineage>
        <taxon>Eukaryota</taxon>
        <taxon>Metazoa</taxon>
        <taxon>Spiralia</taxon>
        <taxon>Lophotrochozoa</taxon>
        <taxon>Mollusca</taxon>
        <taxon>Bivalvia</taxon>
        <taxon>Autobranchia</taxon>
        <taxon>Heteroconchia</taxon>
        <taxon>Palaeoheterodonta</taxon>
        <taxon>Unionida</taxon>
        <taxon>Unionoidea</taxon>
        <taxon>Unionidae</taxon>
        <taxon>Ambleminae</taxon>
        <taxon>Lampsilini</taxon>
        <taxon>Potamilus</taxon>
    </lineage>
</organism>
<evidence type="ECO:0000256" key="3">
    <source>
        <dbReference type="PROSITE-ProRule" id="PRU00059"/>
    </source>
</evidence>
<keyword evidence="5" id="KW-1133">Transmembrane helix</keyword>
<feature type="region of interest" description="Disordered" evidence="4">
    <location>
        <begin position="48"/>
        <end position="74"/>
    </location>
</feature>
<dbReference type="SUPFAM" id="SSF49854">
    <property type="entry name" value="Spermadhesin, CUB domain"/>
    <property type="match status" value="2"/>
</dbReference>
<feature type="domain" description="CUB" evidence="6">
    <location>
        <begin position="321"/>
        <end position="435"/>
    </location>
</feature>
<keyword evidence="5" id="KW-0812">Transmembrane</keyword>
<keyword evidence="5" id="KW-0472">Membrane</keyword>
<feature type="transmembrane region" description="Helical" evidence="5">
    <location>
        <begin position="12"/>
        <end position="33"/>
    </location>
</feature>
<reference evidence="7" key="2">
    <citation type="journal article" date="2021" name="Genome Biol. Evol.">
        <title>Developing a high-quality reference genome for a parasitic bivalve with doubly uniparental inheritance (Bivalvia: Unionida).</title>
        <authorList>
            <person name="Smith C.H."/>
        </authorList>
    </citation>
    <scope>NUCLEOTIDE SEQUENCE</scope>
    <source>
        <strain evidence="7">CHS0354</strain>
        <tissue evidence="7">Mantle</tissue>
    </source>
</reference>
<evidence type="ECO:0000313" key="8">
    <source>
        <dbReference type="Proteomes" id="UP001195483"/>
    </source>
</evidence>
<dbReference type="PANTHER" id="PTHR24251">
    <property type="entry name" value="OVOCHYMASE-RELATED"/>
    <property type="match status" value="1"/>
</dbReference>
<evidence type="ECO:0000256" key="1">
    <source>
        <dbReference type="ARBA" id="ARBA00022737"/>
    </source>
</evidence>